<keyword evidence="2" id="KW-1185">Reference proteome</keyword>
<evidence type="ECO:0000313" key="2">
    <source>
        <dbReference type="Proteomes" id="UP000824881"/>
    </source>
</evidence>
<accession>A0ACB7IM53</accession>
<proteinExistence type="predicted"/>
<organism evidence="1 2">
    <name type="scientific">Pleurotus cornucopiae</name>
    <name type="common">Cornucopia mushroom</name>
    <dbReference type="NCBI Taxonomy" id="5321"/>
    <lineage>
        <taxon>Eukaryota</taxon>
        <taxon>Fungi</taxon>
        <taxon>Dikarya</taxon>
        <taxon>Basidiomycota</taxon>
        <taxon>Agaricomycotina</taxon>
        <taxon>Agaricomycetes</taxon>
        <taxon>Agaricomycetidae</taxon>
        <taxon>Agaricales</taxon>
        <taxon>Pleurotineae</taxon>
        <taxon>Pleurotaceae</taxon>
        <taxon>Pleurotus</taxon>
    </lineage>
</organism>
<evidence type="ECO:0000313" key="1">
    <source>
        <dbReference type="EMBL" id="KAG9219263.1"/>
    </source>
</evidence>
<dbReference type="Proteomes" id="UP000824881">
    <property type="component" value="Unassembled WGS sequence"/>
</dbReference>
<sequence length="1467" mass="161556">MDNPSQPSIAQLPYSFPLSPPSSTSPSVPSSPRRPSRRSQSPAHIPTHPAYTRSRSHASSIADDDGYLTERTSPSARKRRRTATRALTLPASPPAPIKHHAHQLQHIRVEPPKPVRPLSRRSSESSLSSLSSSSPITENDHQAQGIGRKVAASLQLFKESSRSRSVDEDEQDKVDLPIVESPTSVKEELDIAEPQFHFVKRSEWPDRESAASRRGKSAAGPSKDPERSIHERKHSFVRDSALDGLTQWRKDVIEHAGSSTLSRGRRRERMADIDAISSELSSIPISSSVASTSTASSAGYTSARPRSRIYPPSPSPSRPPVNRVPSSLSIHNLSILEQDGEYDHPPPPVEPGSITSSSSSVSTSDSRTRHTVPAFAPPPSVPDFNPRVPPHAISLRTNLPPPISYNPVSGPLSPFSAYSPWSTDDEDESTWETGSVTTSTSTTSASSFHFPDVSLPNADPLHRLDRGREHIPYLHRRDHPPHHRYRRHGRLTPPASRGRPSPDASMLVSPDDDDDDDEQKHERGRQQVRPADPSDQLPRIGQSDDDGDVLASSSELHLPHIPLRPFRNQVGGHSAIYKFTKRAVLSRENLFYESVEREAPPLLGFIPRYLGVMLVSYRRVPKGVAGKSSGPPSPTSTKHTRPLLKAAPMSTSLHKRDVSAFSTGHTPPYKKTLAALECPRTLDHLDGVDEQEPLSADQNGQGPTDNISLDDFPSPDDAGGGDTEPEPEAELPEVALDRNRHIIPEYLLRSRHRSLSYSNIHLSGRSACAARRLSRLGLDGATASSPDLGIPTSRPTLNPSGLAVTRPSPLSCHSPSSPSDVGGGVDALPAEAPTPVNSPSRSTLHQSLLTETQFPPLLNQPNEGSDLRRPGLFGTMSESGIHFGTSPGFDGTGSTMVNTKLKDHVFSTILRRLRRRTGGRLHSGVATEDEGQTDEHGEGRIKKITDKVRKVRRRLSMRLGSGGVDVEDEGNVEDDEGAADDEADDDLGGDHQVPIRRTQSDGMITSPSLLSRDQQNKDIMGIFEMDLDDSPPEGDTIQWQSMAPGHGLETDVRRRSRSRSVGFPMSGKTLSPIRPLGPHSPLRSKQLRLSRSPRLKPYLQPHTSSAHDSDTGVTRQNHFILMEDLTGRLKRSCVMDLKMGTRQYGMDATPLKKKSQRKKCDRTTSRSLGVRVCGMQVWNHVTQSYATQNKYAGREVRPEEFASVLSSFLFDGERLLAYQIPVLLQKIYNLAKIIRRLNGYRFYGCSLLLIYDGDRESQEAFQSYVQEHPSSRSKRGESLERQSSSRLKSPVGKADVQGRLRRSHSEDLLAGPVGKRSSGRRRRGEVNVRIVDFAHTTTGHDWKPYPPSMANKVNGTSERGMPGTEVTSSSKGYCAEVDPETGLIYARFPPHYPDQPDCGFLFGLKNLALALEQIWNEERIRRIKAARDKTGLGKDEWQLPPLPTDGKEIFDEIFGTGDEEDMGMIST</sequence>
<dbReference type="EMBL" id="WQMT02000009">
    <property type="protein sequence ID" value="KAG9219263.1"/>
    <property type="molecule type" value="Genomic_DNA"/>
</dbReference>
<reference evidence="1 2" key="1">
    <citation type="journal article" date="2021" name="Appl. Environ. Microbiol.">
        <title>Genetic linkage and physical mapping for an oyster mushroom Pleurotus cornucopiae and QTL analysis for the trait cap color.</title>
        <authorList>
            <person name="Zhang Y."/>
            <person name="Gao W."/>
            <person name="Sonnenberg A."/>
            <person name="Chen Q."/>
            <person name="Zhang J."/>
            <person name="Huang C."/>
        </authorList>
    </citation>
    <scope>NUCLEOTIDE SEQUENCE [LARGE SCALE GENOMIC DNA]</scope>
    <source>
        <strain evidence="1">CCMSSC00406</strain>
    </source>
</reference>
<comment type="caution">
    <text evidence="1">The sequence shown here is derived from an EMBL/GenBank/DDBJ whole genome shotgun (WGS) entry which is preliminary data.</text>
</comment>
<name>A0ACB7IM53_PLECO</name>
<gene>
    <name evidence="1" type="ORF">CCMSSC00406_0001673</name>
</gene>
<protein>
    <submittedName>
        <fullName evidence="1">Uncharacterized protein</fullName>
    </submittedName>
</protein>